<dbReference type="PANTHER" id="PTHR10003">
    <property type="entry name" value="SUPEROXIDE DISMUTASE CU-ZN -RELATED"/>
    <property type="match status" value="1"/>
</dbReference>
<evidence type="ECO:0000256" key="4">
    <source>
        <dbReference type="ARBA" id="ARBA00012682"/>
    </source>
</evidence>
<dbReference type="GO" id="GO:0005507">
    <property type="term" value="F:copper ion binding"/>
    <property type="evidence" value="ECO:0007669"/>
    <property type="project" value="InterPro"/>
</dbReference>
<comment type="caution">
    <text evidence="16">The sequence shown here is derived from an EMBL/GenBank/DDBJ whole genome shotgun (WGS) entry which is preliminary data.</text>
</comment>
<keyword evidence="14" id="KW-1133">Transmembrane helix</keyword>
<sequence>MLGNSRVAAELAAPQEGLSSMSDQCIPFSIYGWITKSLPYCVSEGKHYKASNAAIMSALDAQNQKDETSKESNVNVIVTVVGITIGLIVMTFLIIGIIAMAQKRVRSHTSPVNPIINPNPVSGHFNMCIMGRIEFTVQMTCQKCVNKIRESLSNVKGIESIDISLDNETVIVETSLPSSEVQEKIESTGRRAVLKGYGGGGNLGAAVAMLGDASGCGFGIVKGVVRFLQTDENTCVVDGTLDGLSPGLHGLHIHECGDISQGCDSVGGHFNPRNTRHGSPDDEESERHAGDLGNITAGPDGRATFRLMDKVIKLWDIIGRSVVVTDGPDDLGRGNHPQSLQDGNAGQRVACGIIARSAGMFENSKRICACDGVTLWDEREKPLAGPSRQTNIPANNL</sequence>
<comment type="cofactor">
    <cofactor evidence="1">
        <name>Zn(2+)</name>
        <dbReference type="ChEBI" id="CHEBI:29105"/>
    </cofactor>
</comment>
<keyword evidence="7" id="KW-0049">Antioxidant</keyword>
<proteinExistence type="inferred from homology"/>
<comment type="similarity">
    <text evidence="10">In the C-terminal section; belongs to the Cu-Zn superoxide dismutase family.</text>
</comment>
<dbReference type="Gene3D" id="3.30.70.100">
    <property type="match status" value="1"/>
</dbReference>
<dbReference type="Proteomes" id="UP000235965">
    <property type="component" value="Unassembled WGS sequence"/>
</dbReference>
<dbReference type="InterPro" id="IPR001424">
    <property type="entry name" value="SOD_Cu_Zn_dom"/>
</dbReference>
<dbReference type="CDD" id="cd00371">
    <property type="entry name" value="HMA"/>
    <property type="match status" value="1"/>
</dbReference>
<evidence type="ECO:0000256" key="1">
    <source>
        <dbReference type="ARBA" id="ARBA00001947"/>
    </source>
</evidence>
<keyword evidence="17" id="KW-1185">Reference proteome</keyword>
<evidence type="ECO:0000256" key="10">
    <source>
        <dbReference type="ARBA" id="ARBA00025798"/>
    </source>
</evidence>
<evidence type="ECO:0000256" key="3">
    <source>
        <dbReference type="ARBA" id="ARBA00010457"/>
    </source>
</evidence>
<keyword evidence="5" id="KW-0479">Metal-binding</keyword>
<dbReference type="GO" id="GO:0004784">
    <property type="term" value="F:superoxide dismutase activity"/>
    <property type="evidence" value="ECO:0007669"/>
    <property type="project" value="UniProtKB-EC"/>
</dbReference>
<dbReference type="AlphaFoldDB" id="A0A2J7R1W1"/>
<feature type="domain" description="HMA" evidence="15">
    <location>
        <begin position="130"/>
        <end position="193"/>
    </location>
</feature>
<evidence type="ECO:0000256" key="13">
    <source>
        <dbReference type="SAM" id="MobiDB-lite"/>
    </source>
</evidence>
<evidence type="ECO:0000256" key="6">
    <source>
        <dbReference type="ARBA" id="ARBA00022833"/>
    </source>
</evidence>
<evidence type="ECO:0000313" key="16">
    <source>
        <dbReference type="EMBL" id="PNF34824.1"/>
    </source>
</evidence>
<dbReference type="EC" id="1.15.1.1" evidence="4"/>
<dbReference type="PRINTS" id="PR00068">
    <property type="entry name" value="CUZNDISMTASE"/>
</dbReference>
<dbReference type="STRING" id="105785.A0A2J7R1W1"/>
<dbReference type="Gene3D" id="2.60.40.200">
    <property type="entry name" value="Superoxide dismutase, copper/zinc binding domain"/>
    <property type="match status" value="1"/>
</dbReference>
<dbReference type="CDD" id="cd00305">
    <property type="entry name" value="Cu-Zn_Superoxide_Dismutase"/>
    <property type="match status" value="1"/>
</dbReference>
<reference evidence="16 17" key="1">
    <citation type="submission" date="2017-12" db="EMBL/GenBank/DDBJ databases">
        <title>Hemimetabolous genomes reveal molecular basis of termite eusociality.</title>
        <authorList>
            <person name="Harrison M.C."/>
            <person name="Jongepier E."/>
            <person name="Robertson H.M."/>
            <person name="Arning N."/>
            <person name="Bitard-Feildel T."/>
            <person name="Chao H."/>
            <person name="Childers C.P."/>
            <person name="Dinh H."/>
            <person name="Doddapaneni H."/>
            <person name="Dugan S."/>
            <person name="Gowin J."/>
            <person name="Greiner C."/>
            <person name="Han Y."/>
            <person name="Hu H."/>
            <person name="Hughes D.S.T."/>
            <person name="Huylmans A.-K."/>
            <person name="Kemena C."/>
            <person name="Kremer L.P.M."/>
            <person name="Lee S.L."/>
            <person name="Lopez-Ezquerra A."/>
            <person name="Mallet L."/>
            <person name="Monroy-Kuhn J.M."/>
            <person name="Moser A."/>
            <person name="Murali S.C."/>
            <person name="Muzny D.M."/>
            <person name="Otani S."/>
            <person name="Piulachs M.-D."/>
            <person name="Poelchau M."/>
            <person name="Qu J."/>
            <person name="Schaub F."/>
            <person name="Wada-Katsumata A."/>
            <person name="Worley K.C."/>
            <person name="Xie Q."/>
            <person name="Ylla G."/>
            <person name="Poulsen M."/>
            <person name="Gibbs R.A."/>
            <person name="Schal C."/>
            <person name="Richards S."/>
            <person name="Belles X."/>
            <person name="Korb J."/>
            <person name="Bornberg-Bauer E."/>
        </authorList>
    </citation>
    <scope>NUCLEOTIDE SEQUENCE [LARGE SCALE GENOMIC DNA]</scope>
    <source>
        <tissue evidence="16">Whole body</tissue>
    </source>
</reference>
<feature type="transmembrane region" description="Helical" evidence="14">
    <location>
        <begin position="76"/>
        <end position="101"/>
    </location>
</feature>
<keyword evidence="8" id="KW-0186">Copper</keyword>
<gene>
    <name evidence="16" type="primary">CCS</name>
    <name evidence="16" type="ORF">B7P43_G03784</name>
</gene>
<evidence type="ECO:0000256" key="5">
    <source>
        <dbReference type="ARBA" id="ARBA00022723"/>
    </source>
</evidence>
<dbReference type="InterPro" id="IPR036423">
    <property type="entry name" value="SOD-like_Cu/Zn_dom_sf"/>
</dbReference>
<dbReference type="PROSITE" id="PS50846">
    <property type="entry name" value="HMA_2"/>
    <property type="match status" value="1"/>
</dbReference>
<evidence type="ECO:0000259" key="15">
    <source>
        <dbReference type="PROSITE" id="PS50846"/>
    </source>
</evidence>
<dbReference type="EMBL" id="NEVH01008202">
    <property type="protein sequence ID" value="PNF34824.1"/>
    <property type="molecule type" value="Genomic_DNA"/>
</dbReference>
<protein>
    <recommendedName>
        <fullName evidence="12">Extracellular superoxide dismutase [Cu-Zn]</fullName>
        <ecNumber evidence="4">1.15.1.1</ecNumber>
    </recommendedName>
    <alternativeName>
        <fullName evidence="11">Superoxide dismutase copper chaperone</fullName>
    </alternativeName>
</protein>
<evidence type="ECO:0000256" key="12">
    <source>
        <dbReference type="ARBA" id="ARBA00072705"/>
    </source>
</evidence>
<evidence type="ECO:0000256" key="7">
    <source>
        <dbReference type="ARBA" id="ARBA00022862"/>
    </source>
</evidence>
<evidence type="ECO:0000256" key="8">
    <source>
        <dbReference type="ARBA" id="ARBA00023008"/>
    </source>
</evidence>
<accession>A0A2J7R1W1</accession>
<dbReference type="Pfam" id="PF00080">
    <property type="entry name" value="Sod_Cu"/>
    <property type="match status" value="1"/>
</dbReference>
<dbReference type="Pfam" id="PF00403">
    <property type="entry name" value="HMA"/>
    <property type="match status" value="1"/>
</dbReference>
<comment type="cofactor">
    <cofactor evidence="2">
        <name>Cu(2+)</name>
        <dbReference type="ChEBI" id="CHEBI:29036"/>
    </cofactor>
</comment>
<dbReference type="PROSITE" id="PS00332">
    <property type="entry name" value="SOD_CU_ZN_2"/>
    <property type="match status" value="1"/>
</dbReference>
<organism evidence="16 17">
    <name type="scientific">Cryptotermes secundus</name>
    <dbReference type="NCBI Taxonomy" id="105785"/>
    <lineage>
        <taxon>Eukaryota</taxon>
        <taxon>Metazoa</taxon>
        <taxon>Ecdysozoa</taxon>
        <taxon>Arthropoda</taxon>
        <taxon>Hexapoda</taxon>
        <taxon>Insecta</taxon>
        <taxon>Pterygota</taxon>
        <taxon>Neoptera</taxon>
        <taxon>Polyneoptera</taxon>
        <taxon>Dictyoptera</taxon>
        <taxon>Blattodea</taxon>
        <taxon>Blattoidea</taxon>
        <taxon>Termitoidae</taxon>
        <taxon>Kalotermitidae</taxon>
        <taxon>Cryptotermitinae</taxon>
        <taxon>Cryptotermes</taxon>
    </lineage>
</organism>
<evidence type="ECO:0000313" key="17">
    <source>
        <dbReference type="Proteomes" id="UP000235965"/>
    </source>
</evidence>
<dbReference type="OrthoDB" id="666972at2759"/>
<dbReference type="InterPro" id="IPR006121">
    <property type="entry name" value="HMA_dom"/>
</dbReference>
<dbReference type="InterPro" id="IPR036163">
    <property type="entry name" value="HMA_dom_sf"/>
</dbReference>
<dbReference type="FunFam" id="2.60.40.200:FF:000004">
    <property type="entry name" value="Copper chaperone for superoxide dismutase"/>
    <property type="match status" value="1"/>
</dbReference>
<dbReference type="FunCoup" id="A0A2J7R1W1">
    <property type="interactions" value="223"/>
</dbReference>
<dbReference type="InParanoid" id="A0A2J7R1W1"/>
<dbReference type="SUPFAM" id="SSF55008">
    <property type="entry name" value="HMA, heavy metal-associated domain"/>
    <property type="match status" value="1"/>
</dbReference>
<evidence type="ECO:0000256" key="11">
    <source>
        <dbReference type="ARBA" id="ARBA00032899"/>
    </source>
</evidence>
<keyword evidence="6" id="KW-0862">Zinc</keyword>
<evidence type="ECO:0000256" key="2">
    <source>
        <dbReference type="ARBA" id="ARBA00001973"/>
    </source>
</evidence>
<dbReference type="InterPro" id="IPR018152">
    <property type="entry name" value="SOD_Cu/Zn_BS"/>
</dbReference>
<comment type="similarity">
    <text evidence="3">Belongs to the Cu-Zn superoxide dismutase family.</text>
</comment>
<keyword evidence="14" id="KW-0472">Membrane</keyword>
<name>A0A2J7R1W1_9NEOP</name>
<feature type="region of interest" description="Disordered" evidence="13">
    <location>
        <begin position="267"/>
        <end position="297"/>
    </location>
</feature>
<evidence type="ECO:0000256" key="14">
    <source>
        <dbReference type="SAM" id="Phobius"/>
    </source>
</evidence>
<dbReference type="SUPFAM" id="SSF49329">
    <property type="entry name" value="Cu,Zn superoxide dismutase-like"/>
    <property type="match status" value="1"/>
</dbReference>
<keyword evidence="14" id="KW-0812">Transmembrane</keyword>
<keyword evidence="9" id="KW-1015">Disulfide bond</keyword>
<evidence type="ECO:0000256" key="9">
    <source>
        <dbReference type="ARBA" id="ARBA00023157"/>
    </source>
</evidence>
<dbReference type="InterPro" id="IPR024134">
    <property type="entry name" value="SOD_Cu/Zn_/chaperone"/>
</dbReference>